<evidence type="ECO:0000256" key="3">
    <source>
        <dbReference type="SAM" id="Phobius"/>
    </source>
</evidence>
<dbReference type="eggNOG" id="COG3167">
    <property type="taxonomic scope" value="Bacteria"/>
</dbReference>
<dbReference type="Proteomes" id="UP000008635">
    <property type="component" value="Chromosome"/>
</dbReference>
<accession>E8U802</accession>
<evidence type="ECO:0000313" key="5">
    <source>
        <dbReference type="Proteomes" id="UP000008635"/>
    </source>
</evidence>
<proteinExistence type="predicted"/>
<reference evidence="5" key="2">
    <citation type="submission" date="2011-01" db="EMBL/GenBank/DDBJ databases">
        <title>The complete genome of Deinococcus maricopensis DSM 21211.</title>
        <authorList>
            <consortium name="US DOE Joint Genome Institute (JGI-PGF)"/>
            <person name="Lucas S."/>
            <person name="Copeland A."/>
            <person name="Lapidus A."/>
            <person name="Goodwin L."/>
            <person name="Pitluck S."/>
            <person name="Kyrpides N."/>
            <person name="Mavromatis K."/>
            <person name="Pagani I."/>
            <person name="Ivanova N."/>
            <person name="Ovchinnikova G."/>
            <person name="Zeytun A."/>
            <person name="Detter J.C."/>
            <person name="Han C."/>
            <person name="Land M."/>
            <person name="Hauser L."/>
            <person name="Markowitz V."/>
            <person name="Cheng J.-F."/>
            <person name="Hugenholtz P."/>
            <person name="Woyke T."/>
            <person name="Wu D."/>
            <person name="Pukall R."/>
            <person name="Gehrich-Schroeter G."/>
            <person name="Brambilla E."/>
            <person name="Klenk H.-P."/>
            <person name="Eisen J.A."/>
        </authorList>
    </citation>
    <scope>NUCLEOTIDE SEQUENCE [LARGE SCALE GENOMIC DNA]</scope>
    <source>
        <strain evidence="5">DSM 21211 / LMG 22137 / NRRL B-23946 / LB-34</strain>
    </source>
</reference>
<dbReference type="HOGENOM" id="CLU_102200_0_0_0"/>
<feature type="transmembrane region" description="Helical" evidence="3">
    <location>
        <begin position="12"/>
        <end position="33"/>
    </location>
</feature>
<feature type="region of interest" description="Disordered" evidence="2">
    <location>
        <begin position="189"/>
        <end position="216"/>
    </location>
</feature>
<keyword evidence="3" id="KW-0812">Transmembrane</keyword>
<dbReference type="AlphaFoldDB" id="E8U802"/>
<gene>
    <name evidence="4" type="ordered locus">Deima_1542</name>
</gene>
<name>E8U802_DEIML</name>
<keyword evidence="3" id="KW-0472">Membrane</keyword>
<dbReference type="GO" id="GO:0043107">
    <property type="term" value="P:type IV pilus-dependent motility"/>
    <property type="evidence" value="ECO:0007669"/>
    <property type="project" value="InterPro"/>
</dbReference>
<dbReference type="STRING" id="709986.Deima_1542"/>
<sequence length="216" mass="22726" precursor="true">MFANLKGRDLFLLSLLGTVVLGLLWYFLLFSGIKTRIDTQREALAQAQTQLTLYQQAAAQLPNLRTEVSRLEEQRASFLRALPRTANIGSVIEELRSNAELAGAEVTSYGVTQAANGPTTLPTGVSPLGVTLAVKGPFSSLFQFVRSAENLSRFTTVSGISMNLGQATSLNPDLTGNVNVTVYTFNPDAATPQAGTPNAAPAAPAAPTTPASGSAQ</sequence>
<dbReference type="Gene3D" id="3.30.70.60">
    <property type="match status" value="1"/>
</dbReference>
<dbReference type="InterPro" id="IPR007445">
    <property type="entry name" value="PilO"/>
</dbReference>
<evidence type="ECO:0000256" key="1">
    <source>
        <dbReference type="SAM" id="Coils"/>
    </source>
</evidence>
<dbReference type="Pfam" id="PF04350">
    <property type="entry name" value="PilO"/>
    <property type="match status" value="1"/>
</dbReference>
<organism evidence="4 5">
    <name type="scientific">Deinococcus maricopensis (strain DSM 21211 / LMG 22137 / NRRL B-23946 / LB-34)</name>
    <dbReference type="NCBI Taxonomy" id="709986"/>
    <lineage>
        <taxon>Bacteria</taxon>
        <taxon>Thermotogati</taxon>
        <taxon>Deinococcota</taxon>
        <taxon>Deinococci</taxon>
        <taxon>Deinococcales</taxon>
        <taxon>Deinococcaceae</taxon>
        <taxon>Deinococcus</taxon>
    </lineage>
</organism>
<keyword evidence="5" id="KW-1185">Reference proteome</keyword>
<dbReference type="EMBL" id="CP002454">
    <property type="protein sequence ID" value="ADV67191.1"/>
    <property type="molecule type" value="Genomic_DNA"/>
</dbReference>
<evidence type="ECO:0000256" key="2">
    <source>
        <dbReference type="SAM" id="MobiDB-lite"/>
    </source>
</evidence>
<evidence type="ECO:0000313" key="4">
    <source>
        <dbReference type="EMBL" id="ADV67191.1"/>
    </source>
</evidence>
<feature type="coiled-coil region" evidence="1">
    <location>
        <begin position="37"/>
        <end position="74"/>
    </location>
</feature>
<dbReference type="InterPro" id="IPR014717">
    <property type="entry name" value="Transl_elong_EF1B/ribsomal_bS6"/>
</dbReference>
<keyword evidence="1" id="KW-0175">Coiled coil</keyword>
<dbReference type="KEGG" id="dmr:Deima_1542"/>
<dbReference type="GO" id="GO:0043683">
    <property type="term" value="P:type IV pilus assembly"/>
    <property type="evidence" value="ECO:0007669"/>
    <property type="project" value="InterPro"/>
</dbReference>
<dbReference type="RefSeq" id="WP_013556696.1">
    <property type="nucleotide sequence ID" value="NC_014958.1"/>
</dbReference>
<keyword evidence="3" id="KW-1133">Transmembrane helix</keyword>
<protein>
    <submittedName>
        <fullName evidence="4">General secretion pathway protein M</fullName>
    </submittedName>
</protein>
<reference evidence="4 5" key="1">
    <citation type="journal article" date="2011" name="Stand. Genomic Sci.">
        <title>Complete genome sequence of Deinococcus maricopensis type strain (LB-34).</title>
        <authorList>
            <person name="Pukall R."/>
            <person name="Zeytun A."/>
            <person name="Lucas S."/>
            <person name="Lapidus A."/>
            <person name="Hammon N."/>
            <person name="Deshpande S."/>
            <person name="Nolan M."/>
            <person name="Cheng J.F."/>
            <person name="Pitluck S."/>
            <person name="Liolios K."/>
            <person name="Pagani I."/>
            <person name="Mikhailova N."/>
            <person name="Ivanova N."/>
            <person name="Mavromatis K."/>
            <person name="Pati A."/>
            <person name="Tapia R."/>
            <person name="Han C."/>
            <person name="Goodwin L."/>
            <person name="Chen A."/>
            <person name="Palaniappan K."/>
            <person name="Land M."/>
            <person name="Hauser L."/>
            <person name="Chang Y.J."/>
            <person name="Jeffries C.D."/>
            <person name="Brambilla E.M."/>
            <person name="Rohde M."/>
            <person name="Goker M."/>
            <person name="Detter J.C."/>
            <person name="Woyke T."/>
            <person name="Bristow J."/>
            <person name="Eisen J.A."/>
            <person name="Markowitz V."/>
            <person name="Hugenholtz P."/>
            <person name="Kyrpides N.C."/>
            <person name="Klenk H.P."/>
        </authorList>
    </citation>
    <scope>NUCLEOTIDE SEQUENCE [LARGE SCALE GENOMIC DNA]</scope>
    <source>
        <strain evidence="5">DSM 21211 / LMG 22137 / NRRL B-23946 / LB-34</strain>
    </source>
</reference>